<evidence type="ECO:0000313" key="2">
    <source>
        <dbReference type="Proteomes" id="UP000189739"/>
    </source>
</evidence>
<name>A0A1S9PGB6_9SPHI</name>
<evidence type="ECO:0000313" key="1">
    <source>
        <dbReference type="EMBL" id="OOQ60001.1"/>
    </source>
</evidence>
<dbReference type="STRING" id="1792845.BC343_27105"/>
<dbReference type="AlphaFoldDB" id="A0A1S9PGB6"/>
<proteinExistence type="predicted"/>
<keyword evidence="2" id="KW-1185">Reference proteome</keyword>
<accession>A0A1S9PGB6</accession>
<dbReference type="EMBL" id="MBTF01000010">
    <property type="protein sequence ID" value="OOQ60001.1"/>
    <property type="molecule type" value="Genomic_DNA"/>
</dbReference>
<reference evidence="1 2" key="1">
    <citation type="submission" date="2016-07" db="EMBL/GenBank/DDBJ databases">
        <title>Genomic analysis of zinc-resistant bacterium Mucilaginibacter pedocola TBZ30.</title>
        <authorList>
            <person name="Huang J."/>
            <person name="Tang J."/>
        </authorList>
    </citation>
    <scope>NUCLEOTIDE SEQUENCE [LARGE SCALE GENOMIC DNA]</scope>
    <source>
        <strain evidence="1 2">TBZ30</strain>
    </source>
</reference>
<dbReference type="Gene3D" id="3.40.50.1460">
    <property type="match status" value="1"/>
</dbReference>
<comment type="caution">
    <text evidence="1">The sequence shown here is derived from an EMBL/GenBank/DDBJ whole genome shotgun (WGS) entry which is preliminary data.</text>
</comment>
<dbReference type="RefSeq" id="WP_078347975.1">
    <property type="nucleotide sequence ID" value="NZ_MBTF01000010.1"/>
</dbReference>
<protein>
    <recommendedName>
        <fullName evidence="3">Caspase family p20 domain-containing protein</fullName>
    </recommendedName>
</protein>
<gene>
    <name evidence="1" type="ORF">BC343_27105</name>
</gene>
<evidence type="ECO:0008006" key="3">
    <source>
        <dbReference type="Google" id="ProtNLM"/>
    </source>
</evidence>
<dbReference type="Proteomes" id="UP000189739">
    <property type="component" value="Unassembled WGS sequence"/>
</dbReference>
<sequence>MALDPKRTAVILLGASTFPKSAFQPSEAFSVAKNRIRDYFAQKLEVPNSSFLDLFDIDSTVDEIDQQISAFIGDRIESGAEDIFIYYVGHGAFTTTDNSFYLALKGTRQENPSVSALTIRPFAETIKRAAKAVRTFIILDCCFAASAGKAFMGADVSVQNQQLRDAFATRGVAILCAASQESPAFIVEERKITMFTESFNEALLNGDSSISNKYLSLRQIHELTYRNIQSFNSNDTVRPEIVTPIQTHGDISEIPHFENFAFTGAKYDIVAHKRLVEEAIMINNLVQLGNSFIDFVRNFDETETFNKESILLCSECNDLIEEKGEIDRLEYKARRTVAYNRVLEIIEEILKQNVLSKAS</sequence>
<organism evidence="1 2">
    <name type="scientific">Mucilaginibacter pedocola</name>
    <dbReference type="NCBI Taxonomy" id="1792845"/>
    <lineage>
        <taxon>Bacteria</taxon>
        <taxon>Pseudomonadati</taxon>
        <taxon>Bacteroidota</taxon>
        <taxon>Sphingobacteriia</taxon>
        <taxon>Sphingobacteriales</taxon>
        <taxon>Sphingobacteriaceae</taxon>
        <taxon>Mucilaginibacter</taxon>
    </lineage>
</organism>